<evidence type="ECO:0000313" key="3">
    <source>
        <dbReference type="EMBL" id="KAA0189134.1"/>
    </source>
</evidence>
<dbReference type="AlphaFoldDB" id="A0A8E0RNV5"/>
<dbReference type="GO" id="GO:0004553">
    <property type="term" value="F:hydrolase activity, hydrolyzing O-glycosyl compounds"/>
    <property type="evidence" value="ECO:0007669"/>
    <property type="project" value="TreeGrafter"/>
</dbReference>
<dbReference type="Gene3D" id="1.50.10.10">
    <property type="match status" value="1"/>
</dbReference>
<reference evidence="3" key="1">
    <citation type="submission" date="2019-05" db="EMBL/GenBank/DDBJ databases">
        <title>Annotation for the trematode Fasciolopsis buski.</title>
        <authorList>
            <person name="Choi Y.-J."/>
        </authorList>
    </citation>
    <scope>NUCLEOTIDE SEQUENCE</scope>
    <source>
        <strain evidence="3">HT</strain>
        <tissue evidence="3">Whole worm</tissue>
    </source>
</reference>
<feature type="domain" description="Glycoside hydrolase family 65 central catalytic" evidence="2">
    <location>
        <begin position="275"/>
        <end position="341"/>
    </location>
</feature>
<evidence type="ECO:0000259" key="2">
    <source>
        <dbReference type="Pfam" id="PF03632"/>
    </source>
</evidence>
<dbReference type="OrthoDB" id="200349at2759"/>
<dbReference type="SUPFAM" id="SSF48208">
    <property type="entry name" value="Six-hairpin glycosidases"/>
    <property type="match status" value="1"/>
</dbReference>
<dbReference type="GO" id="GO:0005975">
    <property type="term" value="P:carbohydrate metabolic process"/>
    <property type="evidence" value="ECO:0007669"/>
    <property type="project" value="InterPro"/>
</dbReference>
<sequence length="344" mass="39726">MEYPKRWSCYSRYFDDILGPPENYTCRSLFCPVPLSLKPYLGNGFIATQPDSPWIFLDGLYNGDTTESHRACIPSPICWSAKVHLDPDAPLSDTPMHEADWMHFGMGVHSRRVFHRGVHVEMSTFVSRSRPGVLIRFVEAFFPECASTDQILVTPDSAVEFYSPDCEIVTTRISDGTAIIGSTRIVESEHFQPETSRFYIFTNVIPDTLSNGFTLTPNDPYRIFLTCISRKSMSHAMEQYTSECRLCWQRSLHFLVEEQAATWSQLWHDGGILLGITSRLFVGHVFWDMEMWMLPWVNLFHTNQCRLALDYRYFMVPAARYLALLENHEGARYPWESAFTGNFF</sequence>
<dbReference type="PANTHER" id="PTHR11051">
    <property type="entry name" value="GLYCOSYL HYDROLASE-RELATED"/>
    <property type="match status" value="1"/>
</dbReference>
<accession>A0A8E0RNV5</accession>
<evidence type="ECO:0000313" key="4">
    <source>
        <dbReference type="Proteomes" id="UP000728185"/>
    </source>
</evidence>
<dbReference type="Pfam" id="PF03632">
    <property type="entry name" value="Glyco_hydro_65m"/>
    <property type="match status" value="1"/>
</dbReference>
<dbReference type="PANTHER" id="PTHR11051:SF8">
    <property type="entry name" value="PROTEIN-GLUCOSYLGALACTOSYLHYDROXYLYSINE GLUCOSIDASE"/>
    <property type="match status" value="1"/>
</dbReference>
<dbReference type="Proteomes" id="UP000728185">
    <property type="component" value="Unassembled WGS sequence"/>
</dbReference>
<name>A0A8E0RNV5_9TREM</name>
<dbReference type="EMBL" id="LUCM01007973">
    <property type="protein sequence ID" value="KAA0189134.1"/>
    <property type="molecule type" value="Genomic_DNA"/>
</dbReference>
<organism evidence="3 4">
    <name type="scientific">Fasciolopsis buskii</name>
    <dbReference type="NCBI Taxonomy" id="27845"/>
    <lineage>
        <taxon>Eukaryota</taxon>
        <taxon>Metazoa</taxon>
        <taxon>Spiralia</taxon>
        <taxon>Lophotrochozoa</taxon>
        <taxon>Platyhelminthes</taxon>
        <taxon>Trematoda</taxon>
        <taxon>Digenea</taxon>
        <taxon>Plagiorchiida</taxon>
        <taxon>Echinostomata</taxon>
        <taxon>Echinostomatoidea</taxon>
        <taxon>Fasciolidae</taxon>
        <taxon>Fasciolopsis</taxon>
    </lineage>
</organism>
<comment type="similarity">
    <text evidence="1">Belongs to the glycosyl hydrolase 65 family.</text>
</comment>
<gene>
    <name evidence="3" type="ORF">FBUS_08984</name>
</gene>
<comment type="caution">
    <text evidence="3">The sequence shown here is derived from an EMBL/GenBank/DDBJ whole genome shotgun (WGS) entry which is preliminary data.</text>
</comment>
<dbReference type="InterPro" id="IPR008928">
    <property type="entry name" value="6-hairpin_glycosidase_sf"/>
</dbReference>
<keyword evidence="4" id="KW-1185">Reference proteome</keyword>
<evidence type="ECO:0000256" key="1">
    <source>
        <dbReference type="ARBA" id="ARBA00006768"/>
    </source>
</evidence>
<dbReference type="InterPro" id="IPR005195">
    <property type="entry name" value="Glyco_hydro_65_M"/>
</dbReference>
<dbReference type="InterPro" id="IPR012341">
    <property type="entry name" value="6hp_glycosidase-like_sf"/>
</dbReference>
<proteinExistence type="inferred from homology"/>
<protein>
    <submittedName>
        <fullName evidence="3">Acid trehalase protein 1</fullName>
    </submittedName>
</protein>